<reference evidence="6" key="1">
    <citation type="submission" date="2022-08" db="EMBL/GenBank/DDBJ databases">
        <authorList>
            <person name="Deng Y."/>
            <person name="Han X.-F."/>
            <person name="Zhang Y.-Q."/>
        </authorList>
    </citation>
    <scope>NUCLEOTIDE SEQUENCE</scope>
    <source>
        <strain evidence="6">CPCC 205716</strain>
    </source>
</reference>
<sequence>MSRAESPIRQTRAGAVRGARAGDVMSWKGIPFAAPPTGERRFRRPQPPTPWHELRDATAFGAMAPQHVLKSMEVDSSVPLSEDCLTLNVWAPTGAVGKPVMVWIHGGGYFAGSTAQRFYDATVLAGEGDVVVVTLNYRLGILGFVDFSSLTPSAGPAFGHGFEANVGLRDQIAGLHWVQQNIAAFGGDPGNVTLFGESAGGASVIALMASPLTSGLFHRAIAQSAPVTSVYGPERAATVADRFLDIVGIEPGDAHRLRELDPFDLVDAGAELVHEVSGAVPGTLAMAPVIDGEVVPEYPLTAFREGRVPRLPLIIGTNHDESSFFKLMRSPLLPITSDKVEQMFAEIAADNPGSPGFDEAGARITSAYPSYPRRRTPSEVSRDAGFRMPSIWLAEAYSRHAPTWMYRFDHATPLLRVTGIGATHAAELAYVFGSFAPRGRDIVFGLGGRAEALAVAGRMRGRWIAFARGGAPELSGAADDASAAPATPAAAAAQTAALLWPPYDVAARPTLIIDRDDRVENDPDGEIREAWGPEILAFR</sequence>
<dbReference type="PROSITE" id="PS00941">
    <property type="entry name" value="CARBOXYLESTERASE_B_2"/>
    <property type="match status" value="1"/>
</dbReference>
<evidence type="ECO:0000256" key="4">
    <source>
        <dbReference type="SAM" id="MobiDB-lite"/>
    </source>
</evidence>
<organism evidence="6 7">
    <name type="scientific">Herbiconiux gentiana</name>
    <dbReference type="NCBI Taxonomy" id="2970912"/>
    <lineage>
        <taxon>Bacteria</taxon>
        <taxon>Bacillati</taxon>
        <taxon>Actinomycetota</taxon>
        <taxon>Actinomycetes</taxon>
        <taxon>Micrococcales</taxon>
        <taxon>Microbacteriaceae</taxon>
        <taxon>Herbiconiux</taxon>
    </lineage>
</organism>
<dbReference type="SUPFAM" id="SSF53474">
    <property type="entry name" value="alpha/beta-Hydrolases"/>
    <property type="match status" value="1"/>
</dbReference>
<evidence type="ECO:0000313" key="6">
    <source>
        <dbReference type="EMBL" id="MCS5715620.1"/>
    </source>
</evidence>
<dbReference type="InterPro" id="IPR019826">
    <property type="entry name" value="Carboxylesterase_B_AS"/>
</dbReference>
<dbReference type="InterPro" id="IPR019819">
    <property type="entry name" value="Carboxylesterase_B_CS"/>
</dbReference>
<evidence type="ECO:0000259" key="5">
    <source>
        <dbReference type="Pfam" id="PF00135"/>
    </source>
</evidence>
<evidence type="ECO:0000256" key="1">
    <source>
        <dbReference type="ARBA" id="ARBA00005964"/>
    </source>
</evidence>
<accession>A0ABT2GJZ5</accession>
<dbReference type="InterPro" id="IPR029058">
    <property type="entry name" value="AB_hydrolase_fold"/>
</dbReference>
<dbReference type="PROSITE" id="PS00122">
    <property type="entry name" value="CARBOXYLESTERASE_B_1"/>
    <property type="match status" value="1"/>
</dbReference>
<dbReference type="Gene3D" id="3.40.50.1820">
    <property type="entry name" value="alpha/beta hydrolase"/>
    <property type="match status" value="1"/>
</dbReference>
<dbReference type="InterPro" id="IPR050309">
    <property type="entry name" value="Type-B_Carboxylest/Lipase"/>
</dbReference>
<feature type="domain" description="Carboxylesterase type B" evidence="5">
    <location>
        <begin position="6"/>
        <end position="521"/>
    </location>
</feature>
<dbReference type="PRINTS" id="PR00878">
    <property type="entry name" value="CHOLNESTRASE"/>
</dbReference>
<keyword evidence="2 3" id="KW-0378">Hydrolase</keyword>
<gene>
    <name evidence="6" type="ORF">NVV95_13795</name>
</gene>
<evidence type="ECO:0000313" key="7">
    <source>
        <dbReference type="Proteomes" id="UP001165580"/>
    </source>
</evidence>
<comment type="caution">
    <text evidence="6">The sequence shown here is derived from an EMBL/GenBank/DDBJ whole genome shotgun (WGS) entry which is preliminary data.</text>
</comment>
<feature type="region of interest" description="Disordered" evidence="4">
    <location>
        <begin position="1"/>
        <end position="20"/>
    </location>
</feature>
<dbReference type="Pfam" id="PF00135">
    <property type="entry name" value="COesterase"/>
    <property type="match status" value="1"/>
</dbReference>
<dbReference type="EMBL" id="JANTEZ010000005">
    <property type="protein sequence ID" value="MCS5715620.1"/>
    <property type="molecule type" value="Genomic_DNA"/>
</dbReference>
<evidence type="ECO:0000256" key="3">
    <source>
        <dbReference type="RuleBase" id="RU361235"/>
    </source>
</evidence>
<comment type="similarity">
    <text evidence="1 3">Belongs to the type-B carboxylesterase/lipase family.</text>
</comment>
<dbReference type="Proteomes" id="UP001165580">
    <property type="component" value="Unassembled WGS sequence"/>
</dbReference>
<dbReference type="EC" id="3.1.1.-" evidence="3"/>
<keyword evidence="7" id="KW-1185">Reference proteome</keyword>
<dbReference type="InterPro" id="IPR000997">
    <property type="entry name" value="Cholinesterase"/>
</dbReference>
<proteinExistence type="inferred from homology"/>
<dbReference type="InterPro" id="IPR002018">
    <property type="entry name" value="CarbesteraseB"/>
</dbReference>
<protein>
    <recommendedName>
        <fullName evidence="3">Carboxylic ester hydrolase</fullName>
        <ecNumber evidence="3">3.1.1.-</ecNumber>
    </recommendedName>
</protein>
<evidence type="ECO:0000256" key="2">
    <source>
        <dbReference type="ARBA" id="ARBA00022801"/>
    </source>
</evidence>
<dbReference type="RefSeq" id="WP_259487129.1">
    <property type="nucleotide sequence ID" value="NZ_JANTEZ010000005.1"/>
</dbReference>
<dbReference type="PANTHER" id="PTHR11559">
    <property type="entry name" value="CARBOXYLESTERASE"/>
    <property type="match status" value="1"/>
</dbReference>
<name>A0ABT2GJZ5_9MICO</name>